<dbReference type="GO" id="GO:0003677">
    <property type="term" value="F:DNA binding"/>
    <property type="evidence" value="ECO:0007669"/>
    <property type="project" value="UniProtKB-KW"/>
</dbReference>
<dbReference type="InterPro" id="IPR010982">
    <property type="entry name" value="Lambda_DNA-bd_dom_sf"/>
</dbReference>
<dbReference type="CDD" id="cd06267">
    <property type="entry name" value="PBP1_LacI_sugar_binding-like"/>
    <property type="match status" value="1"/>
</dbReference>
<keyword evidence="3" id="KW-0804">Transcription</keyword>
<dbReference type="InterPro" id="IPR046335">
    <property type="entry name" value="LacI/GalR-like_sensor"/>
</dbReference>
<accession>A0ABU1T335</accession>
<dbReference type="Gene3D" id="3.40.50.2300">
    <property type="match status" value="2"/>
</dbReference>
<reference evidence="6 7" key="1">
    <citation type="submission" date="2023-07" db="EMBL/GenBank/DDBJ databases">
        <title>Sequencing the genomes of 1000 actinobacteria strains.</title>
        <authorList>
            <person name="Klenk H.-P."/>
        </authorList>
    </citation>
    <scope>NUCLEOTIDE SEQUENCE [LARGE SCALE GENOMIC DNA]</scope>
    <source>
        <strain evidence="6 7">DSM 15539</strain>
    </source>
</reference>
<keyword evidence="2 6" id="KW-0238">DNA-binding</keyword>
<dbReference type="Pfam" id="PF13377">
    <property type="entry name" value="Peripla_BP_3"/>
    <property type="match status" value="1"/>
</dbReference>
<dbReference type="EMBL" id="JAVDUJ010000001">
    <property type="protein sequence ID" value="MDR6939650.1"/>
    <property type="molecule type" value="Genomic_DNA"/>
</dbReference>
<dbReference type="InterPro" id="IPR028082">
    <property type="entry name" value="Peripla_BP_I"/>
</dbReference>
<keyword evidence="1" id="KW-0805">Transcription regulation</keyword>
<feature type="domain" description="HTH cro/C1-type" evidence="5">
    <location>
        <begin position="10"/>
        <end position="67"/>
    </location>
</feature>
<name>A0ABU1T335_9ACTO</name>
<evidence type="ECO:0000313" key="6">
    <source>
        <dbReference type="EMBL" id="MDR6939650.1"/>
    </source>
</evidence>
<comment type="caution">
    <text evidence="6">The sequence shown here is derived from an EMBL/GenBank/DDBJ whole genome shotgun (WGS) entry which is preliminary data.</text>
</comment>
<gene>
    <name evidence="6" type="ORF">J2S36_001193</name>
</gene>
<dbReference type="Gene3D" id="1.10.260.40">
    <property type="entry name" value="lambda repressor-like DNA-binding domains"/>
    <property type="match status" value="1"/>
</dbReference>
<dbReference type="PANTHER" id="PTHR30146:SF109">
    <property type="entry name" value="HTH-TYPE TRANSCRIPTIONAL REGULATOR GALS"/>
    <property type="match status" value="1"/>
</dbReference>
<organism evidence="6 7">
    <name type="scientific">Arcanobacterium hippocoleae</name>
    <dbReference type="NCBI Taxonomy" id="149017"/>
    <lineage>
        <taxon>Bacteria</taxon>
        <taxon>Bacillati</taxon>
        <taxon>Actinomycetota</taxon>
        <taxon>Actinomycetes</taxon>
        <taxon>Actinomycetales</taxon>
        <taxon>Actinomycetaceae</taxon>
        <taxon>Arcanobacterium</taxon>
    </lineage>
</organism>
<dbReference type="PANTHER" id="PTHR30146">
    <property type="entry name" value="LACI-RELATED TRANSCRIPTIONAL REPRESSOR"/>
    <property type="match status" value="1"/>
</dbReference>
<dbReference type="InterPro" id="IPR001387">
    <property type="entry name" value="Cro/C1-type_HTH"/>
</dbReference>
<dbReference type="RefSeq" id="WP_309956488.1">
    <property type="nucleotide sequence ID" value="NZ_CP136414.1"/>
</dbReference>
<sequence length="344" mass="37080">MDLSKELPAKARRKSKVTIKDVAAMAGVSRATVSRVINGTAGVAPEKVAAVRTAIKKTNFQISVSARNLAKGKSEALAVILTEPINELLTDPTFATIFQGILDALTPTPITPILLSASTERELKKSLHLFQRGAADAIIHLSPYTDDTLLYELAATEIPVVLCGQSDFPAVKTFSVIYADDHAAAKTAGDYLLARGTRRAQAILGPENNPATTNRLAGYRESLADCLSEQIIYGDWTKSSGYFAMSALIHEGLDFDTLIAGNDRIAAGALVAAQEAGLQVPKDLKILGFDDHKIARETTPQISTVHQPFYQQGAHAVRLAEEMIDGHPARTEILQTHIIERETT</sequence>
<keyword evidence="7" id="KW-1185">Reference proteome</keyword>
<dbReference type="PROSITE" id="PS50943">
    <property type="entry name" value="HTH_CROC1"/>
    <property type="match status" value="1"/>
</dbReference>
<dbReference type="Pfam" id="PF00356">
    <property type="entry name" value="LacI"/>
    <property type="match status" value="1"/>
</dbReference>
<evidence type="ECO:0000313" key="7">
    <source>
        <dbReference type="Proteomes" id="UP001266099"/>
    </source>
</evidence>
<evidence type="ECO:0000256" key="1">
    <source>
        <dbReference type="ARBA" id="ARBA00023015"/>
    </source>
</evidence>
<dbReference type="PROSITE" id="PS50932">
    <property type="entry name" value="HTH_LACI_2"/>
    <property type="match status" value="1"/>
</dbReference>
<dbReference type="SUPFAM" id="SSF53822">
    <property type="entry name" value="Periplasmic binding protein-like I"/>
    <property type="match status" value="1"/>
</dbReference>
<evidence type="ECO:0000256" key="2">
    <source>
        <dbReference type="ARBA" id="ARBA00023125"/>
    </source>
</evidence>
<dbReference type="PRINTS" id="PR00036">
    <property type="entry name" value="HTHLACI"/>
</dbReference>
<evidence type="ECO:0000259" key="4">
    <source>
        <dbReference type="PROSITE" id="PS50932"/>
    </source>
</evidence>
<protein>
    <submittedName>
        <fullName evidence="6">DNA-binding LacI/PurR family transcriptional regulator</fullName>
    </submittedName>
</protein>
<evidence type="ECO:0000259" key="5">
    <source>
        <dbReference type="PROSITE" id="PS50943"/>
    </source>
</evidence>
<dbReference type="PROSITE" id="PS00356">
    <property type="entry name" value="HTH_LACI_1"/>
    <property type="match status" value="1"/>
</dbReference>
<dbReference type="SUPFAM" id="SSF47413">
    <property type="entry name" value="lambda repressor-like DNA-binding domains"/>
    <property type="match status" value="1"/>
</dbReference>
<dbReference type="Proteomes" id="UP001266099">
    <property type="component" value="Unassembled WGS sequence"/>
</dbReference>
<proteinExistence type="predicted"/>
<dbReference type="CDD" id="cd01392">
    <property type="entry name" value="HTH_LacI"/>
    <property type="match status" value="1"/>
</dbReference>
<dbReference type="InterPro" id="IPR000843">
    <property type="entry name" value="HTH_LacI"/>
</dbReference>
<feature type="domain" description="HTH lacI-type" evidence="4">
    <location>
        <begin position="17"/>
        <end position="71"/>
    </location>
</feature>
<evidence type="ECO:0000256" key="3">
    <source>
        <dbReference type="ARBA" id="ARBA00023163"/>
    </source>
</evidence>
<dbReference type="SMART" id="SM00354">
    <property type="entry name" value="HTH_LACI"/>
    <property type="match status" value="1"/>
</dbReference>